<evidence type="ECO:0000313" key="3">
    <source>
        <dbReference type="Proteomes" id="UP000214600"/>
    </source>
</evidence>
<dbReference type="InterPro" id="IPR007936">
    <property type="entry name" value="VapE-like_dom"/>
</dbReference>
<proteinExistence type="predicted"/>
<dbReference type="EMBL" id="NKFA01000003">
    <property type="protein sequence ID" value="OXI49272.1"/>
    <property type="molecule type" value="Genomic_DNA"/>
</dbReference>
<reference evidence="3" key="1">
    <citation type="submission" date="2017-06" db="EMBL/GenBank/DDBJ databases">
        <authorList>
            <person name="LiPuma J."/>
            <person name="Spilker T."/>
        </authorList>
    </citation>
    <scope>NUCLEOTIDE SEQUENCE [LARGE SCALE GENOMIC DNA]</scope>
    <source>
        <strain evidence="3">AU17325</strain>
    </source>
</reference>
<reference evidence="2 3" key="2">
    <citation type="submission" date="2017-08" db="EMBL/GenBank/DDBJ databases">
        <title>WGS of novel Burkholderia cepaca complex species.</title>
        <authorList>
            <person name="Lipuma J."/>
            <person name="Spilker T."/>
        </authorList>
    </citation>
    <scope>NUCLEOTIDE SEQUENCE [LARGE SCALE GENOMIC DNA]</scope>
    <source>
        <strain evidence="2 3">AU17325</strain>
    </source>
</reference>
<evidence type="ECO:0000259" key="1">
    <source>
        <dbReference type="Pfam" id="PF05272"/>
    </source>
</evidence>
<dbReference type="PANTHER" id="PTHR34985">
    <property type="entry name" value="SLR0554 PROTEIN"/>
    <property type="match status" value="1"/>
</dbReference>
<organism evidence="2 3">
    <name type="scientific">Burkholderia aenigmatica</name>
    <dbReference type="NCBI Taxonomy" id="2015348"/>
    <lineage>
        <taxon>Bacteria</taxon>
        <taxon>Pseudomonadati</taxon>
        <taxon>Pseudomonadota</taxon>
        <taxon>Betaproteobacteria</taxon>
        <taxon>Burkholderiales</taxon>
        <taxon>Burkholderiaceae</taxon>
        <taxon>Burkholderia</taxon>
        <taxon>Burkholderia cepacia complex</taxon>
    </lineage>
</organism>
<dbReference type="Proteomes" id="UP000214600">
    <property type="component" value="Unassembled WGS sequence"/>
</dbReference>
<dbReference type="AlphaFoldDB" id="A0A228J4J3"/>
<evidence type="ECO:0000313" key="2">
    <source>
        <dbReference type="EMBL" id="OXI49272.1"/>
    </source>
</evidence>
<protein>
    <submittedName>
        <fullName evidence="2">Virulence-associated E family protein</fullName>
    </submittedName>
</protein>
<dbReference type="OrthoDB" id="110640at2"/>
<dbReference type="RefSeq" id="WP_089450637.1">
    <property type="nucleotide sequence ID" value="NZ_NKFA01000003.1"/>
</dbReference>
<name>A0A228J4J3_9BURK</name>
<dbReference type="Pfam" id="PF05272">
    <property type="entry name" value="VapE-like_dom"/>
    <property type="match status" value="1"/>
</dbReference>
<gene>
    <name evidence="2" type="ORF">CFB84_10480</name>
</gene>
<accession>A0A228J4J3</accession>
<feature type="domain" description="Virulence-associated protein E-like" evidence="1">
    <location>
        <begin position="166"/>
        <end position="385"/>
    </location>
</feature>
<dbReference type="PANTHER" id="PTHR34985:SF1">
    <property type="entry name" value="SLR0554 PROTEIN"/>
    <property type="match status" value="1"/>
</dbReference>
<comment type="caution">
    <text evidence="2">The sequence shown here is derived from an EMBL/GenBank/DDBJ whole genome shotgun (WGS) entry which is preliminary data.</text>
</comment>
<sequence length="462" mass="51663">MNNCTTKISENAQVIPIDRSFDFDDFDAAAWEAKHGRPHAGTALLKKIVNDIKSKAETGYLPLDSKIDSPQWPDKSGENGAPINTWQNLQWMMNQYGVKARYNVVSKDVDVTLPGIDFGPDASANCVLTELSTICARNKMPKSELAEQIKLIGVRNQFNPAQEFIESKPWDGVSRLPDLYATLKTAPGYDRSNMEMLVRRWLISAVAAVLKPTGFWSKGVLVLQGPQSLGKTAWIKSLFPEEQRGLVKIGASLDPSNKDSVSSAIGHWIVELGELDGTFRKADIAKLKAFISQDVDMLRRPYDRLESRYQRRTVFFASVNPEKFLADETGNVRWWTVAVTDVNYQHGIDVQQLWAEVATLFDAGERWWLERDEERKLAEVNAEHENVDPLEELILSRFDWNATGAARAMTATEVLVEVGMTPSKALSTQCSVILKKLTGKDARKSNGRKVFALPPTRGDSGF</sequence>